<dbReference type="RefSeq" id="WP_378750337.1">
    <property type="nucleotide sequence ID" value="NZ_JBHSSV010000002.1"/>
</dbReference>
<dbReference type="Proteomes" id="UP001597042">
    <property type="component" value="Unassembled WGS sequence"/>
</dbReference>
<keyword evidence="4 11" id="KW-1003">Cell membrane</keyword>
<keyword evidence="2 11" id="KW-0813">Transport</keyword>
<accession>A0ABW2ZRN9</accession>
<sequence length="398" mass="41223">MALLRSARFPAIILLSAAVLALIVANSPLGPAVEGIKDSYIGIPGVFEMSVGHWVQDGLLAIFFFIVAVELQYELTNGELNSARKALQPAIAAAGGVIVPIGVFLLFAAGSDAANGWPIPTATDIAFALGVLAVFGKGLPSGIRIFLLALAILDDIVGIVFIAVLFTNDVNVGLLALAAVAVVVFGFLSRQLDGRGRVPVSILLVVVGIATWVLVYLSGVHATIAGVALGLAMAQQPALRTRHALEPWVNGIVLPLFAFSAALVAIPMVSPAQLSPAFWGILVALPVGKIIGISVAGWVSLRIGNRGATPHLSLMDLIAAGALGGIGFTVSLLLSELAFAGDKLIRDEATLGVLGGSAISIVLAAIFVAQRARHYRRTRPATRDDALPETDSHEGQIA</sequence>
<proteinExistence type="inferred from homology"/>
<dbReference type="InterPro" id="IPR004670">
    <property type="entry name" value="NhaA"/>
</dbReference>
<keyword evidence="9 11" id="KW-0472">Membrane</keyword>
<comment type="function">
    <text evidence="11">Na(+)/H(+) antiporter that extrudes sodium in exchange for external protons.</text>
</comment>
<comment type="subcellular location">
    <subcellularLocation>
        <location evidence="1">Cell inner membrane</location>
        <topology evidence="1">Multi-pass membrane protein</topology>
    </subcellularLocation>
    <subcellularLocation>
        <location evidence="11">Cell membrane</location>
        <topology evidence="11">Multi-pass membrane protein</topology>
    </subcellularLocation>
</comment>
<comment type="catalytic activity">
    <reaction evidence="11">
        <text>Na(+)(in) + 2 H(+)(out) = Na(+)(out) + 2 H(+)(in)</text>
        <dbReference type="Rhea" id="RHEA:29251"/>
        <dbReference type="ChEBI" id="CHEBI:15378"/>
        <dbReference type="ChEBI" id="CHEBI:29101"/>
    </reaction>
</comment>
<evidence type="ECO:0000313" key="14">
    <source>
        <dbReference type="Proteomes" id="UP001597042"/>
    </source>
</evidence>
<keyword evidence="6 11" id="KW-1133">Transmembrane helix</keyword>
<dbReference type="InterPro" id="IPR023171">
    <property type="entry name" value="Na/H_antiporter_dom_sf"/>
</dbReference>
<comment type="caution">
    <text evidence="13">The sequence shown here is derived from an EMBL/GenBank/DDBJ whole genome shotgun (WGS) entry which is preliminary data.</text>
</comment>
<evidence type="ECO:0000313" key="13">
    <source>
        <dbReference type="EMBL" id="MFD0781039.1"/>
    </source>
</evidence>
<protein>
    <recommendedName>
        <fullName evidence="11">Na(+)/H(+) antiporter NhaA</fullName>
    </recommendedName>
    <alternativeName>
        <fullName evidence="11">Sodium/proton antiporter NhaA</fullName>
    </alternativeName>
</protein>
<feature type="transmembrane region" description="Helical" evidence="11">
    <location>
        <begin position="200"/>
        <end position="217"/>
    </location>
</feature>
<dbReference type="EMBL" id="JBHTIM010000001">
    <property type="protein sequence ID" value="MFD0781039.1"/>
    <property type="molecule type" value="Genomic_DNA"/>
</dbReference>
<keyword evidence="3 11" id="KW-0050">Antiport</keyword>
<feature type="compositionally biased region" description="Basic and acidic residues" evidence="12">
    <location>
        <begin position="381"/>
        <end position="398"/>
    </location>
</feature>
<evidence type="ECO:0000256" key="8">
    <source>
        <dbReference type="ARBA" id="ARBA00023065"/>
    </source>
</evidence>
<keyword evidence="8 11" id="KW-0406">Ion transport</keyword>
<evidence type="ECO:0000256" key="5">
    <source>
        <dbReference type="ARBA" id="ARBA00022692"/>
    </source>
</evidence>
<feature type="transmembrane region" description="Helical" evidence="11">
    <location>
        <begin position="313"/>
        <end position="334"/>
    </location>
</feature>
<feature type="transmembrane region" description="Helical" evidence="11">
    <location>
        <begin position="251"/>
        <end position="270"/>
    </location>
</feature>
<comment type="similarity">
    <text evidence="11">Belongs to the NhaA Na(+)/H(+) (TC 2.A.33) antiporter family.</text>
</comment>
<feature type="transmembrane region" description="Helical" evidence="11">
    <location>
        <begin position="276"/>
        <end position="301"/>
    </location>
</feature>
<evidence type="ECO:0000256" key="4">
    <source>
        <dbReference type="ARBA" id="ARBA00022475"/>
    </source>
</evidence>
<evidence type="ECO:0000256" key="2">
    <source>
        <dbReference type="ARBA" id="ARBA00022448"/>
    </source>
</evidence>
<keyword evidence="10 11" id="KW-0739">Sodium transport</keyword>
<feature type="transmembrane region" description="Helical" evidence="11">
    <location>
        <begin position="145"/>
        <end position="166"/>
    </location>
</feature>
<evidence type="ECO:0000256" key="10">
    <source>
        <dbReference type="ARBA" id="ARBA00023201"/>
    </source>
</evidence>
<keyword evidence="7 11" id="KW-0915">Sodium</keyword>
<gene>
    <name evidence="11" type="primary">nhaA</name>
    <name evidence="13" type="ORF">ACFQZV_06965</name>
</gene>
<feature type="transmembrane region" description="Helical" evidence="11">
    <location>
        <begin position="172"/>
        <end position="188"/>
    </location>
</feature>
<dbReference type="PANTHER" id="PTHR30341">
    <property type="entry name" value="SODIUM ION/PROTON ANTIPORTER NHAA-RELATED"/>
    <property type="match status" value="1"/>
</dbReference>
<name>A0ABW2ZRN9_9MICO</name>
<evidence type="ECO:0000256" key="7">
    <source>
        <dbReference type="ARBA" id="ARBA00023053"/>
    </source>
</evidence>
<keyword evidence="5 11" id="KW-0812">Transmembrane</keyword>
<evidence type="ECO:0000256" key="11">
    <source>
        <dbReference type="HAMAP-Rule" id="MF_01844"/>
    </source>
</evidence>
<feature type="transmembrane region" description="Helical" evidence="11">
    <location>
        <begin position="349"/>
        <end position="369"/>
    </location>
</feature>
<evidence type="ECO:0000256" key="9">
    <source>
        <dbReference type="ARBA" id="ARBA00023136"/>
    </source>
</evidence>
<keyword evidence="14" id="KW-1185">Reference proteome</keyword>
<dbReference type="HAMAP" id="MF_01844">
    <property type="entry name" value="NhaA"/>
    <property type="match status" value="1"/>
</dbReference>
<reference evidence="14" key="1">
    <citation type="journal article" date="2019" name="Int. J. Syst. Evol. Microbiol.">
        <title>The Global Catalogue of Microorganisms (GCM) 10K type strain sequencing project: providing services to taxonomists for standard genome sequencing and annotation.</title>
        <authorList>
            <consortium name="The Broad Institute Genomics Platform"/>
            <consortium name="The Broad Institute Genome Sequencing Center for Infectious Disease"/>
            <person name="Wu L."/>
            <person name="Ma J."/>
        </authorList>
    </citation>
    <scope>NUCLEOTIDE SEQUENCE [LARGE SCALE GENOMIC DNA]</scope>
    <source>
        <strain evidence="14">CCUG 50754</strain>
    </source>
</reference>
<dbReference type="PANTHER" id="PTHR30341:SF0">
    <property type="entry name" value="NA(+)_H(+) ANTIPORTER NHAA"/>
    <property type="match status" value="1"/>
</dbReference>
<feature type="transmembrane region" description="Helical" evidence="11">
    <location>
        <begin position="90"/>
        <end position="111"/>
    </location>
</feature>
<feature type="region of interest" description="Disordered" evidence="12">
    <location>
        <begin position="379"/>
        <end position="398"/>
    </location>
</feature>
<evidence type="ECO:0000256" key="6">
    <source>
        <dbReference type="ARBA" id="ARBA00022989"/>
    </source>
</evidence>
<evidence type="ECO:0000256" key="3">
    <source>
        <dbReference type="ARBA" id="ARBA00022449"/>
    </source>
</evidence>
<feature type="transmembrane region" description="Helical" evidence="11">
    <location>
        <begin position="51"/>
        <end position="69"/>
    </location>
</feature>
<dbReference type="Gene3D" id="1.20.1530.10">
    <property type="entry name" value="Na+/H+ antiporter like domain"/>
    <property type="match status" value="1"/>
</dbReference>
<organism evidence="13 14">
    <name type="scientific">Microbacterium koreense</name>
    <dbReference type="NCBI Taxonomy" id="323761"/>
    <lineage>
        <taxon>Bacteria</taxon>
        <taxon>Bacillati</taxon>
        <taxon>Actinomycetota</taxon>
        <taxon>Actinomycetes</taxon>
        <taxon>Micrococcales</taxon>
        <taxon>Microbacteriaceae</taxon>
        <taxon>Microbacterium</taxon>
    </lineage>
</organism>
<dbReference type="Pfam" id="PF06965">
    <property type="entry name" value="Na_H_antiport_1"/>
    <property type="match status" value="1"/>
</dbReference>
<evidence type="ECO:0000256" key="12">
    <source>
        <dbReference type="SAM" id="MobiDB-lite"/>
    </source>
</evidence>
<evidence type="ECO:0000256" key="1">
    <source>
        <dbReference type="ARBA" id="ARBA00004429"/>
    </source>
</evidence>